<reference evidence="3" key="1">
    <citation type="submission" date="2019-10" db="EMBL/GenBank/DDBJ databases">
        <title>Lacipirellula parvula gen. nov., sp. nov., representing a lineage of planctomycetes widespread in freshwater anoxic habitats, and description of the family Lacipirellulaceae.</title>
        <authorList>
            <person name="Dedysh S.N."/>
            <person name="Kulichevskaya I.S."/>
            <person name="Beletsky A.V."/>
            <person name="Rakitin A.L."/>
            <person name="Mardanov A.V."/>
            <person name="Ivanova A.A."/>
            <person name="Saltykova V.X."/>
            <person name="Rijpstra W.I.C."/>
            <person name="Sinninghe Damste J.S."/>
            <person name="Ravin N.V."/>
        </authorList>
    </citation>
    <scope>NUCLEOTIDE SEQUENCE [LARGE SCALE GENOMIC DNA]</scope>
    <source>
        <strain evidence="3">PX69</strain>
    </source>
</reference>
<organism evidence="2 3">
    <name type="scientific">Lacipirellula parvula</name>
    <dbReference type="NCBI Taxonomy" id="2650471"/>
    <lineage>
        <taxon>Bacteria</taxon>
        <taxon>Pseudomonadati</taxon>
        <taxon>Planctomycetota</taxon>
        <taxon>Planctomycetia</taxon>
        <taxon>Pirellulales</taxon>
        <taxon>Lacipirellulaceae</taxon>
        <taxon>Lacipirellula</taxon>
    </lineage>
</organism>
<evidence type="ECO:0000256" key="1">
    <source>
        <dbReference type="SAM" id="Phobius"/>
    </source>
</evidence>
<feature type="transmembrane region" description="Helical" evidence="1">
    <location>
        <begin position="12"/>
        <end position="37"/>
    </location>
</feature>
<proteinExistence type="predicted"/>
<evidence type="ECO:0000313" key="2">
    <source>
        <dbReference type="EMBL" id="BBO33191.1"/>
    </source>
</evidence>
<dbReference type="Proteomes" id="UP000326837">
    <property type="component" value="Chromosome"/>
</dbReference>
<keyword evidence="1" id="KW-0472">Membrane</keyword>
<accession>A0A5K7XE97</accession>
<keyword evidence="1" id="KW-0812">Transmembrane</keyword>
<name>A0A5K7XE97_9BACT</name>
<keyword evidence="1" id="KW-1133">Transmembrane helix</keyword>
<dbReference type="EMBL" id="AP021861">
    <property type="protein sequence ID" value="BBO33191.1"/>
    <property type="molecule type" value="Genomic_DNA"/>
</dbReference>
<dbReference type="KEGG" id="lpav:PLANPX_2803"/>
<gene>
    <name evidence="2" type="ORF">PLANPX_2803</name>
</gene>
<protein>
    <submittedName>
        <fullName evidence="2">Uncharacterized protein</fullName>
    </submittedName>
</protein>
<keyword evidence="3" id="KW-1185">Reference proteome</keyword>
<dbReference type="AlphaFoldDB" id="A0A5K7XE97"/>
<evidence type="ECO:0000313" key="3">
    <source>
        <dbReference type="Proteomes" id="UP000326837"/>
    </source>
</evidence>
<sequence length="38" mass="4123">MDFSRPLNGPLAGALLATGIQFALGWQVFLQLAIFVVF</sequence>